<evidence type="ECO:0000313" key="4">
    <source>
        <dbReference type="Proteomes" id="UP000248925"/>
    </source>
</evidence>
<evidence type="ECO:0000313" key="3">
    <source>
        <dbReference type="EMBL" id="PZM11946.1"/>
    </source>
</evidence>
<name>A0A2W4E9F6_9HYPH</name>
<keyword evidence="4" id="KW-1185">Reference proteome</keyword>
<keyword evidence="1" id="KW-0732">Signal</keyword>
<feature type="domain" description="DUF4174" evidence="2">
    <location>
        <begin position="25"/>
        <end position="139"/>
    </location>
</feature>
<sequence>MTKTMLYGATKVDETNVAYAAAPSLEQFQWKSRVLVVFASDDDPKGESQVNELLSQRLGLSERDIVVLRVRDDVVQPVFGEAADLSADDLRRDLEAVDAAEFAAVLIGKDGTVKLRVSEPIAGPELFSIVDSMPMRAAEATRRQVQ</sequence>
<gene>
    <name evidence="3" type="ORF">CPY51_17695</name>
</gene>
<accession>A0A2W4E9F6</accession>
<evidence type="ECO:0000256" key="1">
    <source>
        <dbReference type="ARBA" id="ARBA00022729"/>
    </source>
</evidence>
<dbReference type="OrthoDB" id="7362103at2"/>
<dbReference type="RefSeq" id="WP_111161563.1">
    <property type="nucleotide sequence ID" value="NZ_PCDP01000038.1"/>
</dbReference>
<dbReference type="Proteomes" id="UP000248925">
    <property type="component" value="Unassembled WGS sequence"/>
</dbReference>
<proteinExistence type="predicted"/>
<protein>
    <recommendedName>
        <fullName evidence="2">DUF4174 domain-containing protein</fullName>
    </recommendedName>
</protein>
<comment type="caution">
    <text evidence="3">The sequence shown here is derived from an EMBL/GenBank/DDBJ whole genome shotgun (WGS) entry which is preliminary data.</text>
</comment>
<reference evidence="3 4" key="1">
    <citation type="journal article" date="2018" name="Sci. Rep.">
        <title>Rhizobium tumorigenes sp. nov., a novel plant tumorigenic bacterium isolated from cane gall tumors on thornless blackberry.</title>
        <authorList>
            <person name="Kuzmanovi N."/>
            <person name="Smalla K."/>
            <person name="Gronow S."/>
            <person name="PuBawska J."/>
        </authorList>
    </citation>
    <scope>NUCLEOTIDE SEQUENCE [LARGE SCALE GENOMIC DNA]</scope>
    <source>
        <strain evidence="3 4">CCBAU 85046</strain>
    </source>
</reference>
<evidence type="ECO:0000259" key="2">
    <source>
        <dbReference type="Pfam" id="PF13778"/>
    </source>
</evidence>
<dbReference type="EMBL" id="PCDP01000038">
    <property type="protein sequence ID" value="PZM11946.1"/>
    <property type="molecule type" value="Genomic_DNA"/>
</dbReference>
<dbReference type="AlphaFoldDB" id="A0A2W4E9F6"/>
<dbReference type="InterPro" id="IPR025232">
    <property type="entry name" value="DUF4174"/>
</dbReference>
<dbReference type="Pfam" id="PF13778">
    <property type="entry name" value="DUF4174"/>
    <property type="match status" value="1"/>
</dbReference>
<organism evidence="3 4">
    <name type="scientific">Rhizobium tubonense</name>
    <dbReference type="NCBI Taxonomy" id="484088"/>
    <lineage>
        <taxon>Bacteria</taxon>
        <taxon>Pseudomonadati</taxon>
        <taxon>Pseudomonadota</taxon>
        <taxon>Alphaproteobacteria</taxon>
        <taxon>Hyphomicrobiales</taxon>
        <taxon>Rhizobiaceae</taxon>
        <taxon>Rhizobium/Agrobacterium group</taxon>
        <taxon>Rhizobium</taxon>
    </lineage>
</organism>